<evidence type="ECO:0000256" key="6">
    <source>
        <dbReference type="RuleBase" id="RU363034"/>
    </source>
</evidence>
<dbReference type="RefSeq" id="XP_014248603.1">
    <property type="nucleotide sequence ID" value="XM_014393117.2"/>
</dbReference>
<dbReference type="AlphaFoldDB" id="A0A8I6RLC7"/>
<dbReference type="EnsemblMetazoa" id="XM_014393117.2">
    <property type="protein sequence ID" value="XP_014248603.1"/>
    <property type="gene ID" value="LOC106666157"/>
</dbReference>
<reference evidence="9" key="1">
    <citation type="submission" date="2022-01" db="UniProtKB">
        <authorList>
            <consortium name="EnsemblMetazoa"/>
        </authorList>
    </citation>
    <scope>IDENTIFICATION</scope>
</reference>
<organism evidence="9 10">
    <name type="scientific">Cimex lectularius</name>
    <name type="common">Bed bug</name>
    <name type="synonym">Acanthia lectularia</name>
    <dbReference type="NCBI Taxonomy" id="79782"/>
    <lineage>
        <taxon>Eukaryota</taxon>
        <taxon>Metazoa</taxon>
        <taxon>Ecdysozoa</taxon>
        <taxon>Arthropoda</taxon>
        <taxon>Hexapoda</taxon>
        <taxon>Insecta</taxon>
        <taxon>Pterygota</taxon>
        <taxon>Neoptera</taxon>
        <taxon>Paraneoptera</taxon>
        <taxon>Hemiptera</taxon>
        <taxon>Heteroptera</taxon>
        <taxon>Panheteroptera</taxon>
        <taxon>Cimicomorpha</taxon>
        <taxon>Cimicidae</taxon>
        <taxon>Cimex</taxon>
    </lineage>
</organism>
<keyword evidence="6" id="KW-0645">Protease</keyword>
<dbReference type="GO" id="GO:0005576">
    <property type="term" value="C:extracellular region"/>
    <property type="evidence" value="ECO:0007669"/>
    <property type="project" value="UniProtKB-SubCell"/>
</dbReference>
<sequence length="399" mass="44428">MKLLVRLCMLSALAQLFVSVSSFTTDRVVQLKATGDLKEKIIEDSKRGTNGKKFGDDFINKNLSGCRHTAKGKTSCVEVGQCRREEIQYYETKYKSKNCLMPNGYLGECCPKGGVQESRQKRAASNAVVNILEEYNESSKKIDLTKLGDITNCGRSRKVINEKFHGKQETEFSDYPWLVALVIKKIKAHYCGGALIDRKHVLTAAHCVPEGVVPEGILVRIGEYDFDKNETHSYDGVVEKINYHEDYDPATKEHDIAILTLKDNVNYNGFVSPVCLPQPDDNHYKENITAIVAGWGKTMYNGNTSSVLQEVQLPLWDQNTCVYSFSQSIYETALCAAGYIGGLDACQGDSGGPLVTQKDDGRWVTLGVVSWGIKCGERGKPGVYTRVNEYLEWIAENLS</sequence>
<feature type="domain" description="Peptidase S1" evidence="8">
    <location>
        <begin position="159"/>
        <end position="399"/>
    </location>
</feature>
<evidence type="ECO:0000256" key="2">
    <source>
        <dbReference type="ARBA" id="ARBA00022525"/>
    </source>
</evidence>
<keyword evidence="6" id="KW-0378">Hydrolase</keyword>
<dbReference type="PROSITE" id="PS50240">
    <property type="entry name" value="TRYPSIN_DOM"/>
    <property type="match status" value="1"/>
</dbReference>
<evidence type="ECO:0000259" key="8">
    <source>
        <dbReference type="PROSITE" id="PS50240"/>
    </source>
</evidence>
<feature type="signal peptide" evidence="7">
    <location>
        <begin position="1"/>
        <end position="22"/>
    </location>
</feature>
<comment type="subcellular location">
    <subcellularLocation>
        <location evidence="1">Secreted</location>
    </subcellularLocation>
</comment>
<dbReference type="PROSITE" id="PS00134">
    <property type="entry name" value="TRYPSIN_HIS"/>
    <property type="match status" value="1"/>
</dbReference>
<dbReference type="InterPro" id="IPR001314">
    <property type="entry name" value="Peptidase_S1A"/>
</dbReference>
<dbReference type="OrthoDB" id="5918597at2759"/>
<evidence type="ECO:0000256" key="5">
    <source>
        <dbReference type="ARBA" id="ARBA00076468"/>
    </source>
</evidence>
<evidence type="ECO:0000256" key="1">
    <source>
        <dbReference type="ARBA" id="ARBA00004613"/>
    </source>
</evidence>
<keyword evidence="10" id="KW-1185">Reference proteome</keyword>
<keyword evidence="6" id="KW-0720">Serine protease</keyword>
<dbReference type="Proteomes" id="UP000494040">
    <property type="component" value="Unassembled WGS sequence"/>
</dbReference>
<dbReference type="CDD" id="cd00190">
    <property type="entry name" value="Tryp_SPc"/>
    <property type="match status" value="1"/>
</dbReference>
<name>A0A8I6RLC7_CIMLE</name>
<dbReference type="GeneID" id="106666157"/>
<dbReference type="PROSITE" id="PS00135">
    <property type="entry name" value="TRYPSIN_SER"/>
    <property type="match status" value="1"/>
</dbReference>
<dbReference type="SUPFAM" id="SSF50494">
    <property type="entry name" value="Trypsin-like serine proteases"/>
    <property type="match status" value="1"/>
</dbReference>
<evidence type="ECO:0000313" key="9">
    <source>
        <dbReference type="EnsemblMetazoa" id="XP_014248603.1"/>
    </source>
</evidence>
<dbReference type="PRINTS" id="PR00722">
    <property type="entry name" value="CHYMOTRYPSIN"/>
</dbReference>
<dbReference type="InterPro" id="IPR009003">
    <property type="entry name" value="Peptidase_S1_PA"/>
</dbReference>
<dbReference type="GO" id="GO:0004252">
    <property type="term" value="F:serine-type endopeptidase activity"/>
    <property type="evidence" value="ECO:0007669"/>
    <property type="project" value="InterPro"/>
</dbReference>
<evidence type="ECO:0000313" key="10">
    <source>
        <dbReference type="Proteomes" id="UP000494040"/>
    </source>
</evidence>
<dbReference type="InterPro" id="IPR001254">
    <property type="entry name" value="Trypsin_dom"/>
</dbReference>
<dbReference type="FunFam" id="2.40.10.10:FF:000038">
    <property type="entry name" value="Serine protease"/>
    <property type="match status" value="1"/>
</dbReference>
<dbReference type="InterPro" id="IPR033116">
    <property type="entry name" value="TRYPSIN_SER"/>
</dbReference>
<evidence type="ECO:0000256" key="4">
    <source>
        <dbReference type="ARBA" id="ARBA00068096"/>
    </source>
</evidence>
<feature type="chain" id="PRO_5035303943" description="Phenoloxidase-activating factor 2" evidence="7">
    <location>
        <begin position="23"/>
        <end position="399"/>
    </location>
</feature>
<dbReference type="InterPro" id="IPR043504">
    <property type="entry name" value="Peptidase_S1_PA_chymotrypsin"/>
</dbReference>
<accession>A0A8I6RLC7</accession>
<keyword evidence="7" id="KW-0732">Signal</keyword>
<proteinExistence type="predicted"/>
<protein>
    <recommendedName>
        <fullName evidence="4">Phenoloxidase-activating factor 2</fullName>
    </recommendedName>
    <alternativeName>
        <fullName evidence="5">Prophenoloxidase-activating factor II</fullName>
    </alternativeName>
</protein>
<dbReference type="Gene3D" id="2.40.10.10">
    <property type="entry name" value="Trypsin-like serine proteases"/>
    <property type="match status" value="1"/>
</dbReference>
<dbReference type="Pfam" id="PF00089">
    <property type="entry name" value="Trypsin"/>
    <property type="match status" value="1"/>
</dbReference>
<evidence type="ECO:0000256" key="3">
    <source>
        <dbReference type="ARBA" id="ARBA00023157"/>
    </source>
</evidence>
<dbReference type="PANTHER" id="PTHR24252">
    <property type="entry name" value="ACROSIN-RELATED"/>
    <property type="match status" value="1"/>
</dbReference>
<dbReference type="KEGG" id="clec:106666157"/>
<evidence type="ECO:0000256" key="7">
    <source>
        <dbReference type="SAM" id="SignalP"/>
    </source>
</evidence>
<dbReference type="SMART" id="SM00020">
    <property type="entry name" value="Tryp_SPc"/>
    <property type="match status" value="1"/>
</dbReference>
<dbReference type="GO" id="GO:0006508">
    <property type="term" value="P:proteolysis"/>
    <property type="evidence" value="ECO:0007669"/>
    <property type="project" value="UniProtKB-KW"/>
</dbReference>
<keyword evidence="3" id="KW-1015">Disulfide bond</keyword>
<dbReference type="OMA" id="MRRAYDQ"/>
<keyword evidence="2" id="KW-0964">Secreted</keyword>
<dbReference type="InterPro" id="IPR018114">
    <property type="entry name" value="TRYPSIN_HIS"/>
</dbReference>
<dbReference type="PANTHER" id="PTHR24252:SF7">
    <property type="entry name" value="HYALIN"/>
    <property type="match status" value="1"/>
</dbReference>